<evidence type="ECO:0000256" key="1">
    <source>
        <dbReference type="SAM" id="SignalP"/>
    </source>
</evidence>
<evidence type="ECO:0000313" key="2">
    <source>
        <dbReference type="EMBL" id="KAG5679287.1"/>
    </source>
</evidence>
<feature type="chain" id="PRO_5039898362" description="Chitin-binding type-2 domain-containing protein" evidence="1">
    <location>
        <begin position="20"/>
        <end position="135"/>
    </location>
</feature>
<accession>A0A9J6CBB0</accession>
<keyword evidence="1" id="KW-0732">Signal</keyword>
<gene>
    <name evidence="2" type="ORF">PVAND_008866</name>
</gene>
<feature type="signal peptide" evidence="1">
    <location>
        <begin position="1"/>
        <end position="19"/>
    </location>
</feature>
<reference evidence="2" key="1">
    <citation type="submission" date="2021-03" db="EMBL/GenBank/DDBJ databases">
        <title>Chromosome level genome of the anhydrobiotic midge Polypedilum vanderplanki.</title>
        <authorList>
            <person name="Yoshida Y."/>
            <person name="Kikawada T."/>
            <person name="Gusev O."/>
        </authorList>
    </citation>
    <scope>NUCLEOTIDE SEQUENCE</scope>
    <source>
        <strain evidence="2">NIAS01</strain>
        <tissue evidence="2">Whole body or cell culture</tissue>
    </source>
</reference>
<evidence type="ECO:0008006" key="4">
    <source>
        <dbReference type="Google" id="ProtNLM"/>
    </source>
</evidence>
<dbReference type="AlphaFoldDB" id="A0A9J6CBB0"/>
<protein>
    <recommendedName>
        <fullName evidence="4">Chitin-binding type-2 domain-containing protein</fullName>
    </recommendedName>
</protein>
<dbReference type="OrthoDB" id="10362264at2759"/>
<evidence type="ECO:0000313" key="3">
    <source>
        <dbReference type="Proteomes" id="UP001107558"/>
    </source>
</evidence>
<organism evidence="2 3">
    <name type="scientific">Polypedilum vanderplanki</name>
    <name type="common">Sleeping chironomid midge</name>
    <dbReference type="NCBI Taxonomy" id="319348"/>
    <lineage>
        <taxon>Eukaryota</taxon>
        <taxon>Metazoa</taxon>
        <taxon>Ecdysozoa</taxon>
        <taxon>Arthropoda</taxon>
        <taxon>Hexapoda</taxon>
        <taxon>Insecta</taxon>
        <taxon>Pterygota</taxon>
        <taxon>Neoptera</taxon>
        <taxon>Endopterygota</taxon>
        <taxon>Diptera</taxon>
        <taxon>Nematocera</taxon>
        <taxon>Chironomoidea</taxon>
        <taxon>Chironomidae</taxon>
        <taxon>Chironominae</taxon>
        <taxon>Polypedilum</taxon>
        <taxon>Polypedilum</taxon>
    </lineage>
</organism>
<proteinExistence type="predicted"/>
<sequence>MKVLINALCVAFFFTLAAAVDSKNETKIIDPFENDDDLRFAADTFCREYTLSNPLGRTIALPYKPNCHFWWQCTTYQLEKKECQGLNHKITLHYDLYLNRCEMPSTVKCLYQYDEEEIIMEAIMEYYKKDEKKEK</sequence>
<keyword evidence="3" id="KW-1185">Reference proteome</keyword>
<dbReference type="Proteomes" id="UP001107558">
    <property type="component" value="Chromosome 2"/>
</dbReference>
<dbReference type="EMBL" id="JADBJN010000002">
    <property type="protein sequence ID" value="KAG5679287.1"/>
    <property type="molecule type" value="Genomic_DNA"/>
</dbReference>
<name>A0A9J6CBB0_POLVA</name>
<comment type="caution">
    <text evidence="2">The sequence shown here is derived from an EMBL/GenBank/DDBJ whole genome shotgun (WGS) entry which is preliminary data.</text>
</comment>